<evidence type="ECO:0000313" key="2">
    <source>
        <dbReference type="Proteomes" id="UP000887578"/>
    </source>
</evidence>
<protein>
    <submittedName>
        <fullName evidence="3">Uncharacterized protein</fullName>
    </submittedName>
</protein>
<dbReference type="Proteomes" id="UP000887578">
    <property type="component" value="Unplaced"/>
</dbReference>
<name>A0A914PUE1_9BILA</name>
<evidence type="ECO:0000313" key="3">
    <source>
        <dbReference type="WBParaSite" id="PDA_v2.g22353.t1"/>
    </source>
</evidence>
<reference evidence="3" key="1">
    <citation type="submission" date="2022-11" db="UniProtKB">
        <authorList>
            <consortium name="WormBaseParasite"/>
        </authorList>
    </citation>
    <scope>IDENTIFICATION</scope>
</reference>
<evidence type="ECO:0000256" key="1">
    <source>
        <dbReference type="SAM" id="MobiDB-lite"/>
    </source>
</evidence>
<feature type="compositionally biased region" description="Polar residues" evidence="1">
    <location>
        <begin position="115"/>
        <end position="134"/>
    </location>
</feature>
<feature type="region of interest" description="Disordered" evidence="1">
    <location>
        <begin position="20"/>
        <end position="70"/>
    </location>
</feature>
<feature type="compositionally biased region" description="Polar residues" evidence="1">
    <location>
        <begin position="48"/>
        <end position="58"/>
    </location>
</feature>
<feature type="region of interest" description="Disordered" evidence="1">
    <location>
        <begin position="114"/>
        <end position="156"/>
    </location>
</feature>
<dbReference type="AlphaFoldDB" id="A0A914PUE1"/>
<proteinExistence type="predicted"/>
<organism evidence="2 3">
    <name type="scientific">Panagrolaimus davidi</name>
    <dbReference type="NCBI Taxonomy" id="227884"/>
    <lineage>
        <taxon>Eukaryota</taxon>
        <taxon>Metazoa</taxon>
        <taxon>Ecdysozoa</taxon>
        <taxon>Nematoda</taxon>
        <taxon>Chromadorea</taxon>
        <taxon>Rhabditida</taxon>
        <taxon>Tylenchina</taxon>
        <taxon>Panagrolaimomorpha</taxon>
        <taxon>Panagrolaimoidea</taxon>
        <taxon>Panagrolaimidae</taxon>
        <taxon>Panagrolaimus</taxon>
    </lineage>
</organism>
<keyword evidence="2" id="KW-1185">Reference proteome</keyword>
<dbReference type="WBParaSite" id="PDA_v2.g22353.t1">
    <property type="protein sequence ID" value="PDA_v2.g22353.t1"/>
    <property type="gene ID" value="PDA_v2.g22353"/>
</dbReference>
<sequence length="255" mass="28355">MRYNWIENPDDDIGVVLKHPTQLETSSSDDENPAVQDFKKREAAALQQPRNQWDNNGGASEITPASIIPVPDDKKRLSSAELLAAGAFGNGSGSASKGGSGAFTISSPVGGGAFTISSPPLTPVKSSQHQQYNNDEGHDSDMSMSDSGRSDDDFASTSTNTRYVEEMLDDFRTINDLPHQEHTSLFTKVNNIRREYPIGQNEEISRLLDCTYQLVIRRRDQTIRVEEFLKIMSHCFDKILTDNSIREWTESTHVS</sequence>
<accession>A0A914PUE1</accession>